<evidence type="ECO:0000313" key="5">
    <source>
        <dbReference type="Proteomes" id="UP000249203"/>
    </source>
</evidence>
<evidence type="ECO:0000259" key="2">
    <source>
        <dbReference type="Pfam" id="PF00850"/>
    </source>
</evidence>
<dbReference type="SUPFAM" id="SSF52768">
    <property type="entry name" value="Arginase/deacetylase"/>
    <property type="match status" value="1"/>
</dbReference>
<dbReference type="PANTHER" id="PTHR10625:SF10">
    <property type="entry name" value="HISTONE DEACETYLASE HDAC1"/>
    <property type="match status" value="1"/>
</dbReference>
<dbReference type="RefSeq" id="WP_111570135.1">
    <property type="nucleotide sequence ID" value="NZ_PIPK01000013.1"/>
</dbReference>
<dbReference type="CDD" id="cd11599">
    <property type="entry name" value="HDAC_classII_2"/>
    <property type="match status" value="1"/>
</dbReference>
<dbReference type="PRINTS" id="PR01270">
    <property type="entry name" value="HDASUPER"/>
</dbReference>
<dbReference type="PANTHER" id="PTHR10625">
    <property type="entry name" value="HISTONE DEACETYLASE HDAC1-RELATED"/>
    <property type="match status" value="1"/>
</dbReference>
<protein>
    <submittedName>
        <fullName evidence="3 4">Deacetylase</fullName>
    </submittedName>
</protein>
<name>A0A327WUK3_9GAMM</name>
<dbReference type="InterPro" id="IPR023801">
    <property type="entry name" value="His_deacetylse_dom"/>
</dbReference>
<dbReference type="Proteomes" id="UP000249203">
    <property type="component" value="Unassembled WGS sequence"/>
</dbReference>
<dbReference type="Pfam" id="PF00850">
    <property type="entry name" value="Hist_deacetyl"/>
    <property type="match status" value="1"/>
</dbReference>
<dbReference type="EMBL" id="PIPK01000013">
    <property type="protein sequence ID" value="RUO20520.1"/>
    <property type="molecule type" value="Genomic_DNA"/>
</dbReference>
<dbReference type="InterPro" id="IPR037138">
    <property type="entry name" value="His_deacetylse_dom_sf"/>
</dbReference>
<dbReference type="AlphaFoldDB" id="A0A327WUK3"/>
<dbReference type="OrthoDB" id="9808367at2"/>
<evidence type="ECO:0000313" key="4">
    <source>
        <dbReference type="EMBL" id="RUO20520.1"/>
    </source>
</evidence>
<comment type="caution">
    <text evidence="3">The sequence shown here is derived from an EMBL/GenBank/DDBJ whole genome shotgun (WGS) entry which is preliminary data.</text>
</comment>
<dbReference type="InterPro" id="IPR023696">
    <property type="entry name" value="Ureohydrolase_dom_sf"/>
</dbReference>
<evidence type="ECO:0000256" key="1">
    <source>
        <dbReference type="ARBA" id="ARBA00005947"/>
    </source>
</evidence>
<sequence length="305" mass="33669">MAIRLFTHPDCDLHNPDPEHPECPARIAAITDQLIRSGLDYVLRQQVADPASLEAVYRAHSRIYVDELIAKTPSEGHIWLDPDTPMTAASMRAALAAAGAGIAAVNGVMQSDDRQAFCAVRPPGHHATYDQAMGFCLLNNVAIAATHALHQFDLQRIAIIDFDVHHGNGTEDIFQHDERVLFCSSFQSQLYPFSDEHSHRKGIIKTALPAGSKSLAWREAVYHSWLPALNEFKPELILVSAGFDGHSEEELAQFFLVEDDYFWISEKLKRIADTHASGRIVSILEGGYSLSALGRSVVAHLKGLL</sequence>
<accession>A0A327WUK3</accession>
<comment type="similarity">
    <text evidence="1">Belongs to the histone deacetylase family.</text>
</comment>
<dbReference type="Gene3D" id="3.40.800.20">
    <property type="entry name" value="Histone deacetylase domain"/>
    <property type="match status" value="1"/>
</dbReference>
<dbReference type="Proteomes" id="UP000287865">
    <property type="component" value="Unassembled WGS sequence"/>
</dbReference>
<evidence type="ECO:0000313" key="6">
    <source>
        <dbReference type="Proteomes" id="UP000287865"/>
    </source>
</evidence>
<dbReference type="EMBL" id="QLMD01000013">
    <property type="protein sequence ID" value="RAJ94878.1"/>
    <property type="molecule type" value="Genomic_DNA"/>
</dbReference>
<evidence type="ECO:0000313" key="3">
    <source>
        <dbReference type="EMBL" id="RAJ94878.1"/>
    </source>
</evidence>
<dbReference type="GO" id="GO:0004407">
    <property type="term" value="F:histone deacetylase activity"/>
    <property type="evidence" value="ECO:0007669"/>
    <property type="project" value="TreeGrafter"/>
</dbReference>
<feature type="domain" description="Histone deacetylase" evidence="2">
    <location>
        <begin position="20"/>
        <end position="303"/>
    </location>
</feature>
<reference evidence="4 6" key="1">
    <citation type="journal article" date="2018" name="Front. Microbiol.">
        <title>Genome-Based Analysis Reveals the Taxonomy and Diversity of the Family Idiomarinaceae.</title>
        <authorList>
            <person name="Liu Y."/>
            <person name="Lai Q."/>
            <person name="Shao Z."/>
        </authorList>
    </citation>
    <scope>NUCLEOTIDE SEQUENCE [LARGE SCALE GENOMIC DNA]</scope>
    <source>
        <strain evidence="4 6">CF12-14</strain>
    </source>
</reference>
<gene>
    <name evidence="3" type="ORF">B0I24_11332</name>
    <name evidence="4" type="ORF">CWE07_12195</name>
</gene>
<dbReference type="GO" id="GO:0040029">
    <property type="term" value="P:epigenetic regulation of gene expression"/>
    <property type="evidence" value="ECO:0007669"/>
    <property type="project" value="TreeGrafter"/>
</dbReference>
<proteinExistence type="inferred from homology"/>
<organism evidence="3 5">
    <name type="scientific">Aliidiomarina maris</name>
    <dbReference type="NCBI Taxonomy" id="531312"/>
    <lineage>
        <taxon>Bacteria</taxon>
        <taxon>Pseudomonadati</taxon>
        <taxon>Pseudomonadota</taxon>
        <taxon>Gammaproteobacteria</taxon>
        <taxon>Alteromonadales</taxon>
        <taxon>Idiomarinaceae</taxon>
        <taxon>Aliidiomarina</taxon>
    </lineage>
</organism>
<dbReference type="InterPro" id="IPR000286">
    <property type="entry name" value="HDACs"/>
</dbReference>
<reference evidence="3 5" key="2">
    <citation type="submission" date="2018-06" db="EMBL/GenBank/DDBJ databases">
        <title>Genomic Encyclopedia of Type Strains, Phase III (KMG-III): the genomes of soil and plant-associated and newly described type strains.</title>
        <authorList>
            <person name="Whitman W."/>
        </authorList>
    </citation>
    <scope>NUCLEOTIDE SEQUENCE [LARGE SCALE GENOMIC DNA]</scope>
    <source>
        <strain evidence="3 5">CGMCC 1.15366</strain>
    </source>
</reference>
<keyword evidence="6" id="KW-1185">Reference proteome</keyword>